<dbReference type="Proteomes" id="UP000727907">
    <property type="component" value="Unassembled WGS sequence"/>
</dbReference>
<reference evidence="2 3" key="1">
    <citation type="submission" date="2021-06" db="EMBL/GenBank/DDBJ databases">
        <authorList>
            <person name="Lee D.H."/>
        </authorList>
    </citation>
    <scope>NUCLEOTIDE SEQUENCE [LARGE SCALE GENOMIC DNA]</scope>
    <source>
        <strain evidence="2 3">MMS21-HV4-11</strain>
    </source>
</reference>
<comment type="caution">
    <text evidence="2">The sequence shown here is derived from an EMBL/GenBank/DDBJ whole genome shotgun (WGS) entry which is preliminary data.</text>
</comment>
<proteinExistence type="predicted"/>
<accession>A0ABS6IKA1</accession>
<dbReference type="Pfam" id="PF12728">
    <property type="entry name" value="HTH_17"/>
    <property type="match status" value="1"/>
</dbReference>
<evidence type="ECO:0000259" key="1">
    <source>
        <dbReference type="Pfam" id="PF12728"/>
    </source>
</evidence>
<dbReference type="EMBL" id="JAHOPB010000001">
    <property type="protein sequence ID" value="MBU8873693.1"/>
    <property type="molecule type" value="Genomic_DNA"/>
</dbReference>
<evidence type="ECO:0000313" key="2">
    <source>
        <dbReference type="EMBL" id="MBU8873693.1"/>
    </source>
</evidence>
<keyword evidence="3" id="KW-1185">Reference proteome</keyword>
<gene>
    <name evidence="2" type="ORF">KQ910_07950</name>
</gene>
<evidence type="ECO:0000313" key="3">
    <source>
        <dbReference type="Proteomes" id="UP000727907"/>
    </source>
</evidence>
<sequence length="80" mass="9035">MKMTKKDHQVAFRRVMGLLCIYETAEVLGVSRQTLYRWQDAGKMPERITKGSGTRTYYRLADILALAATRNGPLQDAGSE</sequence>
<protein>
    <submittedName>
        <fullName evidence="2">Helix-turn-helix domain-containing protein</fullName>
    </submittedName>
</protein>
<feature type="domain" description="Helix-turn-helix" evidence="1">
    <location>
        <begin position="23"/>
        <end position="70"/>
    </location>
</feature>
<dbReference type="InterPro" id="IPR041657">
    <property type="entry name" value="HTH_17"/>
</dbReference>
<organism evidence="2 3">
    <name type="scientific">Reyranella humidisoli</name>
    <dbReference type="NCBI Taxonomy" id="2849149"/>
    <lineage>
        <taxon>Bacteria</taxon>
        <taxon>Pseudomonadati</taxon>
        <taxon>Pseudomonadota</taxon>
        <taxon>Alphaproteobacteria</taxon>
        <taxon>Hyphomicrobiales</taxon>
        <taxon>Reyranellaceae</taxon>
        <taxon>Reyranella</taxon>
    </lineage>
</organism>
<name>A0ABS6IKA1_9HYPH</name>